<gene>
    <name evidence="1" type="ORF">CSSPTR1EN2_LOCUS20637</name>
</gene>
<sequence>MKRWLADYVVAPGLSNQDVWACIKKEHRLELLHMLPFAEAMFCVPVETTCVKRGFSEHRVIKHRLTNRLRVVTVDSLMRVSMLASSVVSFDYAAAKEFHSKPVGELLVSKLFAAMSKEPANQVPSFDDGLEDDGFDEEGSVCSSSDESECWGDAEMVGVQRKELDFLAKEAEKPVEQLSNVSKLLRNLHAK</sequence>
<name>A0ABP0UXY9_9BRYO</name>
<accession>A0ABP0UXY9</accession>
<dbReference type="EMBL" id="OZ019899">
    <property type="protein sequence ID" value="CAK9231458.1"/>
    <property type="molecule type" value="Genomic_DNA"/>
</dbReference>
<evidence type="ECO:0000313" key="1">
    <source>
        <dbReference type="EMBL" id="CAK9231458.1"/>
    </source>
</evidence>
<evidence type="ECO:0008006" key="3">
    <source>
        <dbReference type="Google" id="ProtNLM"/>
    </source>
</evidence>
<reference evidence="1" key="1">
    <citation type="submission" date="2024-02" db="EMBL/GenBank/DDBJ databases">
        <authorList>
            <consortium name="ELIXIR-Norway"/>
            <consortium name="Elixir Norway"/>
        </authorList>
    </citation>
    <scope>NUCLEOTIDE SEQUENCE</scope>
</reference>
<keyword evidence="2" id="KW-1185">Reference proteome</keyword>
<protein>
    <recommendedName>
        <fullName evidence="3">HAT C-terminal dimerisation domain-containing protein</fullName>
    </recommendedName>
</protein>
<proteinExistence type="predicted"/>
<dbReference type="Proteomes" id="UP001497512">
    <property type="component" value="Chromosome 7"/>
</dbReference>
<evidence type="ECO:0000313" key="2">
    <source>
        <dbReference type="Proteomes" id="UP001497512"/>
    </source>
</evidence>
<organism evidence="1 2">
    <name type="scientific">Sphagnum troendelagicum</name>
    <dbReference type="NCBI Taxonomy" id="128251"/>
    <lineage>
        <taxon>Eukaryota</taxon>
        <taxon>Viridiplantae</taxon>
        <taxon>Streptophyta</taxon>
        <taxon>Embryophyta</taxon>
        <taxon>Bryophyta</taxon>
        <taxon>Sphagnophytina</taxon>
        <taxon>Sphagnopsida</taxon>
        <taxon>Sphagnales</taxon>
        <taxon>Sphagnaceae</taxon>
        <taxon>Sphagnum</taxon>
    </lineage>
</organism>